<protein>
    <submittedName>
        <fullName evidence="2">Phosphatase belonging to the HAD superfamily</fullName>
    </submittedName>
</protein>
<reference evidence="2 3" key="1">
    <citation type="journal article" date="2012" name="J. Bacteriol.">
        <title>Complete genome sequence of the B12-producing Shimwellia blattae strain DSM 4481, isolated from a cockroach.</title>
        <authorList>
            <person name="Brzuszkiewicz E."/>
            <person name="Waschkowitz T."/>
            <person name="Wiezer A."/>
            <person name="Daniel R."/>
        </authorList>
    </citation>
    <scope>NUCLEOTIDE SEQUENCE [LARGE SCALE GENOMIC DNA]</scope>
    <source>
        <strain evidence="3">ATCC 29907 / DSM 4481 / JCM 1650 / NBRC 105725 / CDC 9005-74</strain>
    </source>
</reference>
<keyword evidence="1" id="KW-0479">Metal-binding</keyword>
<dbReference type="EMBL" id="CP001560">
    <property type="protein sequence ID" value="AFJ48962.1"/>
    <property type="molecule type" value="Genomic_DNA"/>
</dbReference>
<dbReference type="SFLD" id="SFLDS00003">
    <property type="entry name" value="Haloacid_Dehalogenase"/>
    <property type="match status" value="1"/>
</dbReference>
<accession>I2BEK8</accession>
<dbReference type="AlphaFoldDB" id="I2BEK8"/>
<name>I2BEK8_SHIBC</name>
<dbReference type="InterPro" id="IPR023214">
    <property type="entry name" value="HAD_sf"/>
</dbReference>
<accession>K6WJ22</accession>
<dbReference type="Gene3D" id="1.10.150.240">
    <property type="entry name" value="Putative phosphatase, domain 2"/>
    <property type="match status" value="1"/>
</dbReference>
<dbReference type="RefSeq" id="WP_002442521.1">
    <property type="nucleotide sequence ID" value="NC_017910.1"/>
</dbReference>
<evidence type="ECO:0000313" key="3">
    <source>
        <dbReference type="Proteomes" id="UP000001955"/>
    </source>
</evidence>
<dbReference type="Proteomes" id="UP000001955">
    <property type="component" value="Chromosome"/>
</dbReference>
<dbReference type="NCBIfam" id="TIGR01509">
    <property type="entry name" value="HAD-SF-IA-v3"/>
    <property type="match status" value="1"/>
</dbReference>
<dbReference type="InterPro" id="IPR006439">
    <property type="entry name" value="HAD-SF_hydro_IA"/>
</dbReference>
<dbReference type="PANTHER" id="PTHR43611">
    <property type="entry name" value="ALPHA-D-GLUCOSE 1-PHOSPHATE PHOSPHATASE"/>
    <property type="match status" value="1"/>
</dbReference>
<dbReference type="NCBIfam" id="NF006991">
    <property type="entry name" value="PRK09456.1"/>
    <property type="match status" value="1"/>
</dbReference>
<dbReference type="PANTHER" id="PTHR43611:SF3">
    <property type="entry name" value="FLAVIN MONONUCLEOTIDE HYDROLASE 1, CHLOROPLATIC"/>
    <property type="match status" value="1"/>
</dbReference>
<dbReference type="HOGENOM" id="CLU_045011_9_5_6"/>
<dbReference type="CDD" id="cd02603">
    <property type="entry name" value="HAD_sEH-N_like"/>
    <property type="match status" value="1"/>
</dbReference>
<dbReference type="SFLD" id="SFLDG01129">
    <property type="entry name" value="C1.5:_HAD__Beta-PGM__Phosphata"/>
    <property type="match status" value="1"/>
</dbReference>
<dbReference type="Pfam" id="PF00702">
    <property type="entry name" value="Hydrolase"/>
    <property type="match status" value="1"/>
</dbReference>
<dbReference type="GO" id="GO:0046872">
    <property type="term" value="F:metal ion binding"/>
    <property type="evidence" value="ECO:0007669"/>
    <property type="project" value="UniProtKB-KW"/>
</dbReference>
<dbReference type="eggNOG" id="COG1011">
    <property type="taxonomic scope" value="Bacteria"/>
</dbReference>
<evidence type="ECO:0000313" key="2">
    <source>
        <dbReference type="EMBL" id="AFJ48962.1"/>
    </source>
</evidence>
<evidence type="ECO:0000256" key="1">
    <source>
        <dbReference type="ARBA" id="ARBA00022723"/>
    </source>
</evidence>
<dbReference type="PATRIC" id="fig|630626.3.peg.3832"/>
<dbReference type="InterPro" id="IPR036412">
    <property type="entry name" value="HAD-like_sf"/>
</dbReference>
<dbReference type="SUPFAM" id="SSF56784">
    <property type="entry name" value="HAD-like"/>
    <property type="match status" value="1"/>
</dbReference>
<proteinExistence type="predicted"/>
<sequence>MLYIFDLGNVIVDIDFNRVMGVWSDFSRIPLARLQRDFIPGEAFYQHERGELSDHAFAEALCHDLNMPLSYEQFAAGWQAVFVSLRPEVIAIMARLREQGHRVVVLSNTNNLHTAHWPELYPEVYATADAVYLSHELGTRKPEPDIFLKVLDAEGVRPQDAVFFDDNEDNIRGAQAVGITSVLVRDKTDITDYFA</sequence>
<organism evidence="2 3">
    <name type="scientific">Shimwellia blattae (strain ATCC 29907 / DSM 4481 / JCM 1650 / NBRC 105725 / CDC 9005-74)</name>
    <name type="common">Escherichia blattae</name>
    <dbReference type="NCBI Taxonomy" id="630626"/>
    <lineage>
        <taxon>Bacteria</taxon>
        <taxon>Pseudomonadati</taxon>
        <taxon>Pseudomonadota</taxon>
        <taxon>Gammaproteobacteria</taxon>
        <taxon>Enterobacterales</taxon>
        <taxon>Enterobacteriaceae</taxon>
        <taxon>Shimwellia</taxon>
    </lineage>
</organism>
<dbReference type="InterPro" id="IPR023198">
    <property type="entry name" value="PGP-like_dom2"/>
</dbReference>
<dbReference type="OrthoDB" id="9797415at2"/>
<dbReference type="Gene3D" id="3.40.50.1000">
    <property type="entry name" value="HAD superfamily/HAD-like"/>
    <property type="match status" value="1"/>
</dbReference>
<gene>
    <name evidence="2" type="primary">yihX</name>
    <name evidence="2" type="ordered locus">EBL_c39340</name>
</gene>
<dbReference type="KEGG" id="ebt:EBL_c39340"/>
<keyword evidence="3" id="KW-1185">Reference proteome</keyword>
<dbReference type="STRING" id="630626.EBL_c39340"/>
<dbReference type="PRINTS" id="PR00413">
    <property type="entry name" value="HADHALOGNASE"/>
</dbReference>